<dbReference type="Proteomes" id="UP000483004">
    <property type="component" value="Unassembled WGS sequence"/>
</dbReference>
<evidence type="ECO:0000256" key="1">
    <source>
        <dbReference type="SAM" id="Phobius"/>
    </source>
</evidence>
<keyword evidence="1" id="KW-1133">Transmembrane helix</keyword>
<feature type="transmembrane region" description="Helical" evidence="1">
    <location>
        <begin position="42"/>
        <end position="62"/>
    </location>
</feature>
<sequence>MTRTEERLRDAFGAAADSMPDGSLAPLTVPARRRRRPWTVPVAVAAGLAAVVVGGTALGGVIPRTVHGNAAAGGDGPRYIVAIRDGRAVVESAAGQGLSKAAPLSGHYEAVAATGDGRTFFLAGKAGGDAYAFYRLTLTANGTPSAPQPLPGGTVRLDTGFGKPENLAASPDGTRLAVVGTAGGRPEAVVVDVRTGGHRTWTAPGAGTVTSATWAPDDRTLGFIQTPASPSGQAVLRLLDTRRPGADLLSSRVLRPAEITGARVNGLINVFVLNPDGRTATAQIQGAKHGRDDDASYALATLSAADGRPTGRAVPLPGDSFFVKADGSGEHFLQLIDGRPGRVDGGAFTWLSSAADYDDLAW</sequence>
<keyword evidence="1" id="KW-0812">Transmembrane</keyword>
<protein>
    <recommendedName>
        <fullName evidence="4">Lipoprotein LpqB beta-propeller domain-containing protein</fullName>
    </recommendedName>
</protein>
<dbReference type="RefSeq" id="WP_151545928.1">
    <property type="nucleotide sequence ID" value="NZ_WBMR01000233.1"/>
</dbReference>
<dbReference type="SUPFAM" id="SSF50969">
    <property type="entry name" value="YVTN repeat-like/Quinoprotein amine dehydrogenase"/>
    <property type="match status" value="1"/>
</dbReference>
<gene>
    <name evidence="2" type="ORF">F9B16_42440</name>
</gene>
<dbReference type="InterPro" id="IPR011042">
    <property type="entry name" value="6-blade_b-propeller_TolB-like"/>
</dbReference>
<comment type="caution">
    <text evidence="2">The sequence shown here is derived from an EMBL/GenBank/DDBJ whole genome shotgun (WGS) entry which is preliminary data.</text>
</comment>
<dbReference type="OrthoDB" id="3452780at2"/>
<proteinExistence type="predicted"/>
<dbReference type="AlphaFoldDB" id="A0A6L3VF34"/>
<evidence type="ECO:0008006" key="4">
    <source>
        <dbReference type="Google" id="ProtNLM"/>
    </source>
</evidence>
<dbReference type="Gene3D" id="2.120.10.30">
    <property type="entry name" value="TolB, C-terminal domain"/>
    <property type="match status" value="1"/>
</dbReference>
<keyword evidence="1" id="KW-0472">Membrane</keyword>
<organism evidence="2 3">
    <name type="scientific">Actinomadura montaniterrae</name>
    <dbReference type="NCBI Taxonomy" id="1803903"/>
    <lineage>
        <taxon>Bacteria</taxon>
        <taxon>Bacillati</taxon>
        <taxon>Actinomycetota</taxon>
        <taxon>Actinomycetes</taxon>
        <taxon>Streptosporangiales</taxon>
        <taxon>Thermomonosporaceae</taxon>
        <taxon>Actinomadura</taxon>
    </lineage>
</organism>
<name>A0A6L3VF34_9ACTN</name>
<accession>A0A6L3VF34</accession>
<keyword evidence="3" id="KW-1185">Reference proteome</keyword>
<evidence type="ECO:0000313" key="2">
    <source>
        <dbReference type="EMBL" id="KAB2363845.1"/>
    </source>
</evidence>
<dbReference type="EMBL" id="WBMR01000233">
    <property type="protein sequence ID" value="KAB2363845.1"/>
    <property type="molecule type" value="Genomic_DNA"/>
</dbReference>
<evidence type="ECO:0000313" key="3">
    <source>
        <dbReference type="Proteomes" id="UP000483004"/>
    </source>
</evidence>
<dbReference type="InterPro" id="IPR011044">
    <property type="entry name" value="Quino_amine_DH_bsu"/>
</dbReference>
<reference evidence="2 3" key="1">
    <citation type="submission" date="2019-09" db="EMBL/GenBank/DDBJ databases">
        <title>Actinomadura physcomitrii sp. nov., a novel actinomycete isolated from moss [Physcomitrium sphaericum (Ludw) Fuernr].</title>
        <authorList>
            <person name="Liu C."/>
            <person name="Zhuang X."/>
        </authorList>
    </citation>
    <scope>NUCLEOTIDE SEQUENCE [LARGE SCALE GENOMIC DNA]</scope>
    <source>
        <strain evidence="2 3">CYP1-1B</strain>
    </source>
</reference>